<proteinExistence type="predicted"/>
<organism evidence="1 2">
    <name type="scientific">Panagrolaimus sp. JU765</name>
    <dbReference type="NCBI Taxonomy" id="591449"/>
    <lineage>
        <taxon>Eukaryota</taxon>
        <taxon>Metazoa</taxon>
        <taxon>Ecdysozoa</taxon>
        <taxon>Nematoda</taxon>
        <taxon>Chromadorea</taxon>
        <taxon>Rhabditida</taxon>
        <taxon>Tylenchina</taxon>
        <taxon>Panagrolaimomorpha</taxon>
        <taxon>Panagrolaimoidea</taxon>
        <taxon>Panagrolaimidae</taxon>
        <taxon>Panagrolaimus</taxon>
    </lineage>
</organism>
<reference evidence="2" key="1">
    <citation type="submission" date="2022-11" db="UniProtKB">
        <authorList>
            <consortium name="WormBaseParasite"/>
        </authorList>
    </citation>
    <scope>IDENTIFICATION</scope>
</reference>
<accession>A0AC34RAY1</accession>
<dbReference type="WBParaSite" id="JU765_v2.g5233.t1">
    <property type="protein sequence ID" value="JU765_v2.g5233.t1"/>
    <property type="gene ID" value="JU765_v2.g5233"/>
</dbReference>
<sequence>MFAVIALMTGNVEQRIRSDHNLTSDGFTGSLEDNESVQIIATLTFAIGLVLAAMALLQVHFVSAYLSDELIGGFTTGAAYHVMWSQIPKIFALKLPKQNGLFVLFKIIYDFFKNIEDTNFWSLTISVCCMIFLYLGKTFLNPFVSKYCPIPIPLELIVVIVTTVLSNLMEFHDKHNVAVVGKIPTGFPLPSLPKLDKLHLMFPDAIVIAVVIYAVSFSVAKLFAKKHKYKLNPAQEIRAISTVQILSAFMLCHPASASLSRSTINSQLGVHSQSGIFRNHVVVDPLDWTIGQEFANVCVGIDYSGCFTNNAFSSDTVEIIMENFEIRF</sequence>
<evidence type="ECO:0000313" key="1">
    <source>
        <dbReference type="Proteomes" id="UP000887576"/>
    </source>
</evidence>
<protein>
    <submittedName>
        <fullName evidence="2">SLC26A/SulP transporter domain-containing protein</fullName>
    </submittedName>
</protein>
<dbReference type="Proteomes" id="UP000887576">
    <property type="component" value="Unplaced"/>
</dbReference>
<evidence type="ECO:0000313" key="2">
    <source>
        <dbReference type="WBParaSite" id="JU765_v2.g5233.t1"/>
    </source>
</evidence>
<name>A0AC34RAY1_9BILA</name>